<dbReference type="CDD" id="cd11614">
    <property type="entry name" value="SAF_CpaB_FlgA_like"/>
    <property type="match status" value="1"/>
</dbReference>
<feature type="domain" description="SAF" evidence="3">
    <location>
        <begin position="42"/>
        <end position="110"/>
    </location>
</feature>
<dbReference type="AlphaFoldDB" id="A0A2W5M3N2"/>
<feature type="signal peptide" evidence="2">
    <location>
        <begin position="1"/>
        <end position="19"/>
    </location>
</feature>
<dbReference type="NCBIfam" id="TIGR03177">
    <property type="entry name" value="pilus_cpaB"/>
    <property type="match status" value="1"/>
</dbReference>
<dbReference type="Pfam" id="PF08666">
    <property type="entry name" value="SAF"/>
    <property type="match status" value="1"/>
</dbReference>
<comment type="caution">
    <text evidence="4">The sequence shown here is derived from an EMBL/GenBank/DDBJ whole genome shotgun (WGS) entry which is preliminary data.</text>
</comment>
<evidence type="ECO:0000259" key="3">
    <source>
        <dbReference type="SMART" id="SM00858"/>
    </source>
</evidence>
<evidence type="ECO:0000313" key="5">
    <source>
        <dbReference type="Proteomes" id="UP000249577"/>
    </source>
</evidence>
<evidence type="ECO:0000313" key="4">
    <source>
        <dbReference type="EMBL" id="PZQ14377.1"/>
    </source>
</evidence>
<evidence type="ECO:0000256" key="2">
    <source>
        <dbReference type="SAM" id="SignalP"/>
    </source>
</evidence>
<reference evidence="4 5" key="1">
    <citation type="submission" date="2017-08" db="EMBL/GenBank/DDBJ databases">
        <title>Infants hospitalized years apart are colonized by the same room-sourced microbial strains.</title>
        <authorList>
            <person name="Brooks B."/>
            <person name="Olm M.R."/>
            <person name="Firek B.A."/>
            <person name="Baker R."/>
            <person name="Thomas B.C."/>
            <person name="Morowitz M.J."/>
            <person name="Banfield J.F."/>
        </authorList>
    </citation>
    <scope>NUCLEOTIDE SEQUENCE [LARGE SCALE GENOMIC DNA]</scope>
    <source>
        <strain evidence="4">S2_005_003_R2_43</strain>
    </source>
</reference>
<dbReference type="InterPro" id="IPR013974">
    <property type="entry name" value="SAF"/>
</dbReference>
<sequence length="262" mass="26898">MKAAQLVVLGIALTAGAGAAMLAGGSGERQAQAPEARPANLVDVLVAANDIGLGGAVRAEDLRWQAWPAEAANSAFVQRSSAPDAIPNTAGSIARSPFVAGEPIRPDKLIKGTGSGYMAAILPAGMRAMSIEISAETGAGGFILPNDRVDVLLTRKVSGRDGQDRSFTEALGENVRVLAIDQTVEDKDGAKVVVGKTATLELTPGQAERISLSRQQGVISLALRSLVDSGPTAVDPEEGQPRKRGDSVTVVRFGVPTQGGGQ</sequence>
<keyword evidence="2" id="KW-0732">Signal</keyword>
<dbReference type="InterPro" id="IPR031571">
    <property type="entry name" value="RcpC_dom"/>
</dbReference>
<feature type="chain" id="PRO_5015849491" evidence="2">
    <location>
        <begin position="20"/>
        <end position="262"/>
    </location>
</feature>
<proteinExistence type="predicted"/>
<organism evidence="4 5">
    <name type="scientific">Ancylobacter novellus</name>
    <name type="common">Thiobacillus novellus</name>
    <dbReference type="NCBI Taxonomy" id="921"/>
    <lineage>
        <taxon>Bacteria</taxon>
        <taxon>Pseudomonadati</taxon>
        <taxon>Pseudomonadota</taxon>
        <taxon>Alphaproteobacteria</taxon>
        <taxon>Hyphomicrobiales</taxon>
        <taxon>Xanthobacteraceae</taxon>
        <taxon>Ancylobacter</taxon>
    </lineage>
</organism>
<gene>
    <name evidence="4" type="primary">cpaB</name>
    <name evidence="4" type="ORF">DI565_13265</name>
</gene>
<name>A0A2W5M3N2_ANCNO</name>
<dbReference type="EMBL" id="QFPN01000006">
    <property type="protein sequence ID" value="PZQ14377.1"/>
    <property type="molecule type" value="Genomic_DNA"/>
</dbReference>
<dbReference type="InterPro" id="IPR017592">
    <property type="entry name" value="Pilus_assmbl_Flp-typ_CpaB"/>
</dbReference>
<evidence type="ECO:0000256" key="1">
    <source>
        <dbReference type="SAM" id="MobiDB-lite"/>
    </source>
</evidence>
<dbReference type="Pfam" id="PF16976">
    <property type="entry name" value="RcpC"/>
    <property type="match status" value="1"/>
</dbReference>
<feature type="region of interest" description="Disordered" evidence="1">
    <location>
        <begin position="229"/>
        <end position="262"/>
    </location>
</feature>
<accession>A0A2W5M3N2</accession>
<protein>
    <submittedName>
        <fullName evidence="4">Flp pilus assembly protein CpaB</fullName>
    </submittedName>
</protein>
<dbReference type="SMART" id="SM00858">
    <property type="entry name" value="SAF"/>
    <property type="match status" value="1"/>
</dbReference>
<dbReference type="Proteomes" id="UP000249577">
    <property type="component" value="Unassembled WGS sequence"/>
</dbReference>